<evidence type="ECO:0000256" key="2">
    <source>
        <dbReference type="ARBA" id="ARBA00022898"/>
    </source>
</evidence>
<dbReference type="RefSeq" id="WP_006290220.1">
    <property type="nucleotide sequence ID" value="NZ_AP012333.1"/>
</dbReference>
<comment type="cofactor">
    <cofactor evidence="1">
        <name>pyridoxal 5'-phosphate</name>
        <dbReference type="ChEBI" id="CHEBI:597326"/>
    </cofactor>
</comment>
<dbReference type="AlphaFoldDB" id="E6K0U3"/>
<protein>
    <submittedName>
        <fullName evidence="3">Pyridoxal-dependent decarboxylase, C-terminal sheet domain protein</fullName>
    </submittedName>
</protein>
<proteinExistence type="predicted"/>
<comment type="caution">
    <text evidence="3">The sequence shown here is derived from an EMBL/GenBank/DDBJ whole genome shotgun (WGS) entry which is preliminary data.</text>
</comment>
<dbReference type="eggNOG" id="COG0019">
    <property type="taxonomic scope" value="Bacteria"/>
</dbReference>
<dbReference type="Proteomes" id="UP000004946">
    <property type="component" value="Chromosome"/>
</dbReference>
<evidence type="ECO:0000313" key="4">
    <source>
        <dbReference type="Proteomes" id="UP000004946"/>
    </source>
</evidence>
<dbReference type="KEGG" id="pdo:PSDT_1168"/>
<accession>E6K0U3</accession>
<reference evidence="3 4" key="1">
    <citation type="submission" date="2010-12" db="EMBL/GenBank/DDBJ databases">
        <authorList>
            <person name="Muzny D."/>
            <person name="Qin X."/>
            <person name="Buhay C."/>
            <person name="Dugan-Rocha S."/>
            <person name="Ding Y."/>
            <person name="Chen G."/>
            <person name="Hawes A."/>
            <person name="Holder M."/>
            <person name="Jhangiani S."/>
            <person name="Johnson A."/>
            <person name="Khan Z."/>
            <person name="Li Z."/>
            <person name="Liu W."/>
            <person name="Liu X."/>
            <person name="Perez L."/>
            <person name="Shen H."/>
            <person name="Wang Q."/>
            <person name="Watt J."/>
            <person name="Xi L."/>
            <person name="Xin Y."/>
            <person name="Zhou J."/>
            <person name="Deng J."/>
            <person name="Jiang H."/>
            <person name="Liu Y."/>
            <person name="Qu J."/>
            <person name="Song X.-Z."/>
            <person name="Zhang L."/>
            <person name="Villasana D."/>
            <person name="Johnson A."/>
            <person name="Liu J."/>
            <person name="Liyanage D."/>
            <person name="Lorensuhewa L."/>
            <person name="Robinson T."/>
            <person name="Song A."/>
            <person name="Song B.-B."/>
            <person name="Dinh H."/>
            <person name="Thornton R."/>
            <person name="Coyle M."/>
            <person name="Francisco L."/>
            <person name="Jackson L."/>
            <person name="Javaid M."/>
            <person name="Korchina V."/>
            <person name="Kovar C."/>
            <person name="Mata R."/>
            <person name="Mathew T."/>
            <person name="Ngo R."/>
            <person name="Nguyen L."/>
            <person name="Nguyen N."/>
            <person name="Okwuonu G."/>
            <person name="Ongeri F."/>
            <person name="Pham C."/>
            <person name="Simmons D."/>
            <person name="Wilczek-Boney K."/>
            <person name="Hale W."/>
            <person name="Jakkamsetti A."/>
            <person name="Pham P."/>
            <person name="Ruth R."/>
            <person name="San Lucas F."/>
            <person name="Warren J."/>
            <person name="Zhang J."/>
            <person name="Zhao Z."/>
            <person name="Zhou C."/>
            <person name="Zhu D."/>
            <person name="Lee S."/>
            <person name="Bess C."/>
            <person name="Blankenburg K."/>
            <person name="Forbes L."/>
            <person name="Fu Q."/>
            <person name="Gubbala S."/>
            <person name="Hirani K."/>
            <person name="Jayaseelan J.C."/>
            <person name="Lara F."/>
            <person name="Munidasa M."/>
            <person name="Palculict T."/>
            <person name="Patil S."/>
            <person name="Pu L.-L."/>
            <person name="Saada N."/>
            <person name="Tang L."/>
            <person name="Weissenberger G."/>
            <person name="Zhu Y."/>
            <person name="Hemphill L."/>
            <person name="Shang Y."/>
            <person name="Youmans B."/>
            <person name="Ayvaz T."/>
            <person name="Ross M."/>
            <person name="Santibanez J."/>
            <person name="Aqrawi P."/>
            <person name="Gross S."/>
            <person name="Joshi V."/>
            <person name="Fowler G."/>
            <person name="Nazareth L."/>
            <person name="Reid J."/>
            <person name="Worley K."/>
            <person name="Petrosino J."/>
            <person name="Highlander S."/>
            <person name="Gibbs R."/>
        </authorList>
    </citation>
    <scope>NUCLEOTIDE SEQUENCE [LARGE SCALE GENOMIC DNA]</scope>
    <source>
        <strain evidence="3 4">DSM 10105</strain>
    </source>
</reference>
<gene>
    <name evidence="3" type="ORF">HMPREF0620_0429</name>
</gene>
<dbReference type="Gene3D" id="3.20.20.10">
    <property type="entry name" value="Alanine racemase"/>
    <property type="match status" value="1"/>
</dbReference>
<sequence length="258" mass="30105">MTFPHEIEDEGTFGKNSRFGIDPFNEQLREYLKSQKLIVKRLHFHTGQLSPERLLYEFEYCKRIIAEYPTITTIDFGGGFYTFFAHRDRAEKVFSYIRTINEIKYANNLQFRFEPGAGLIGPFGYLVTTVVSLEHGNRYFGDDLIGLDCSAWNICPWVIPKVYHYQEARRDTEYHQAIVCGNSLYENDFFGKSQENRVPRLLVPDDLRVGDKIIITNVGAYTYTNFRNFNLLGRPEKYGYDSEEGKDIQRVFGMKDSD</sequence>
<keyword evidence="2" id="KW-0663">Pyridoxal phosphate</keyword>
<name>E6K0U3_PARDN</name>
<dbReference type="GO" id="GO:0009089">
    <property type="term" value="P:lysine biosynthetic process via diaminopimelate"/>
    <property type="evidence" value="ECO:0007669"/>
    <property type="project" value="TreeGrafter"/>
</dbReference>
<dbReference type="HOGENOM" id="CLU_1077083_0_0_11"/>
<dbReference type="SUPFAM" id="SSF50621">
    <property type="entry name" value="Alanine racemase C-terminal domain-like"/>
    <property type="match status" value="1"/>
</dbReference>
<dbReference type="PANTHER" id="PTHR43727">
    <property type="entry name" value="DIAMINOPIMELATE DECARBOXYLASE"/>
    <property type="match status" value="1"/>
</dbReference>
<dbReference type="GO" id="GO:0008836">
    <property type="term" value="F:diaminopimelate decarboxylase activity"/>
    <property type="evidence" value="ECO:0007669"/>
    <property type="project" value="TreeGrafter"/>
</dbReference>
<dbReference type="Gene3D" id="2.40.37.10">
    <property type="entry name" value="Lyase, Ornithine Decarboxylase, Chain A, domain 1"/>
    <property type="match status" value="1"/>
</dbReference>
<dbReference type="PATRIC" id="fig|864564.6.peg.1282"/>
<dbReference type="EMBL" id="AEON01000001">
    <property type="protein sequence ID" value="EFT83424.1"/>
    <property type="molecule type" value="Genomic_DNA"/>
</dbReference>
<keyword evidence="4" id="KW-1185">Reference proteome</keyword>
<evidence type="ECO:0000256" key="1">
    <source>
        <dbReference type="ARBA" id="ARBA00001933"/>
    </source>
</evidence>
<dbReference type="InterPro" id="IPR029066">
    <property type="entry name" value="PLP-binding_barrel"/>
</dbReference>
<organism evidence="3 4">
    <name type="scientific">Parascardovia denticolens DSM 10105 = JCM 12538</name>
    <dbReference type="NCBI Taxonomy" id="864564"/>
    <lineage>
        <taxon>Bacteria</taxon>
        <taxon>Bacillati</taxon>
        <taxon>Actinomycetota</taxon>
        <taxon>Actinomycetes</taxon>
        <taxon>Bifidobacteriales</taxon>
        <taxon>Bifidobacteriaceae</taxon>
        <taxon>Parascardovia</taxon>
    </lineage>
</organism>
<evidence type="ECO:0000313" key="3">
    <source>
        <dbReference type="EMBL" id="EFT83424.1"/>
    </source>
</evidence>
<dbReference type="InterPro" id="IPR009006">
    <property type="entry name" value="Ala_racemase/Decarboxylase_C"/>
</dbReference>
<dbReference type="SUPFAM" id="SSF51419">
    <property type="entry name" value="PLP-binding barrel"/>
    <property type="match status" value="1"/>
</dbReference>
<dbReference type="PANTHER" id="PTHR43727:SF2">
    <property type="entry name" value="GROUP IV DECARBOXYLASE"/>
    <property type="match status" value="1"/>
</dbReference>